<comment type="caution">
    <text evidence="1">The sequence shown here is derived from an EMBL/GenBank/DDBJ whole genome shotgun (WGS) entry which is preliminary data.</text>
</comment>
<keyword evidence="2" id="KW-1185">Reference proteome</keyword>
<dbReference type="EMBL" id="SZQL01000007">
    <property type="protein sequence ID" value="TKK68602.1"/>
    <property type="molecule type" value="Genomic_DNA"/>
</dbReference>
<sequence>MAVEELNKYEVSITIFDKSWNNQRPDLFHEKLAKDKEILGGGRIVKTDSFYFSGAILFYRI</sequence>
<organism evidence="1 2">
    <name type="scientific">Ilyomonas limi</name>
    <dbReference type="NCBI Taxonomy" id="2575867"/>
    <lineage>
        <taxon>Bacteria</taxon>
        <taxon>Pseudomonadati</taxon>
        <taxon>Bacteroidota</taxon>
        <taxon>Chitinophagia</taxon>
        <taxon>Chitinophagales</taxon>
        <taxon>Chitinophagaceae</taxon>
        <taxon>Ilyomonas</taxon>
    </lineage>
</organism>
<accession>A0A4U3L1E8</accession>
<dbReference type="AlphaFoldDB" id="A0A4U3L1E8"/>
<dbReference type="RefSeq" id="WP_137261790.1">
    <property type="nucleotide sequence ID" value="NZ_SZQL01000007.1"/>
</dbReference>
<reference evidence="1 2" key="1">
    <citation type="submission" date="2019-05" db="EMBL/GenBank/DDBJ databases">
        <title>Panacibacter sp. strain 17mud1-8 Genome sequencing and assembly.</title>
        <authorList>
            <person name="Chhetri G."/>
        </authorList>
    </citation>
    <scope>NUCLEOTIDE SEQUENCE [LARGE SCALE GENOMIC DNA]</scope>
    <source>
        <strain evidence="1 2">17mud1-8</strain>
    </source>
</reference>
<proteinExistence type="predicted"/>
<evidence type="ECO:0000313" key="2">
    <source>
        <dbReference type="Proteomes" id="UP000305848"/>
    </source>
</evidence>
<dbReference type="Proteomes" id="UP000305848">
    <property type="component" value="Unassembled WGS sequence"/>
</dbReference>
<name>A0A4U3L1E8_9BACT</name>
<gene>
    <name evidence="1" type="ORF">FC093_10805</name>
</gene>
<evidence type="ECO:0000313" key="1">
    <source>
        <dbReference type="EMBL" id="TKK68602.1"/>
    </source>
</evidence>
<protein>
    <submittedName>
        <fullName evidence="1">Uncharacterized protein</fullName>
    </submittedName>
</protein>